<protein>
    <submittedName>
        <fullName evidence="4">Rhamnose-binding lectin-like</fullName>
    </submittedName>
</protein>
<reference evidence="4" key="1">
    <citation type="submission" date="2025-08" db="UniProtKB">
        <authorList>
            <consortium name="RefSeq"/>
        </authorList>
    </citation>
    <scope>IDENTIFICATION</scope>
</reference>
<dbReference type="GO" id="GO:0030246">
    <property type="term" value="F:carbohydrate binding"/>
    <property type="evidence" value="ECO:0007669"/>
    <property type="project" value="UniProtKB-KW"/>
</dbReference>
<evidence type="ECO:0000259" key="2">
    <source>
        <dbReference type="PROSITE" id="PS50228"/>
    </source>
</evidence>
<organism evidence="3 4">
    <name type="scientific">Clupea harengus</name>
    <name type="common">Atlantic herring</name>
    <dbReference type="NCBI Taxonomy" id="7950"/>
    <lineage>
        <taxon>Eukaryota</taxon>
        <taxon>Metazoa</taxon>
        <taxon>Chordata</taxon>
        <taxon>Craniata</taxon>
        <taxon>Vertebrata</taxon>
        <taxon>Euteleostomi</taxon>
        <taxon>Actinopterygii</taxon>
        <taxon>Neopterygii</taxon>
        <taxon>Teleostei</taxon>
        <taxon>Clupei</taxon>
        <taxon>Clupeiformes</taxon>
        <taxon>Clupeoidei</taxon>
        <taxon>Clupeidae</taxon>
        <taxon>Clupea</taxon>
    </lineage>
</organism>
<dbReference type="PROSITE" id="PS50228">
    <property type="entry name" value="SUEL_LECTIN"/>
    <property type="match status" value="2"/>
</dbReference>
<dbReference type="OrthoDB" id="1100386at2759"/>
<dbReference type="RefSeq" id="XP_042563476.1">
    <property type="nucleotide sequence ID" value="XM_042707542.1"/>
</dbReference>
<gene>
    <name evidence="4" type="primary">LOC105900136</name>
</gene>
<dbReference type="PANTHER" id="PTHR46780">
    <property type="entry name" value="PROTEIN EVA-1"/>
    <property type="match status" value="1"/>
</dbReference>
<dbReference type="InterPro" id="IPR000922">
    <property type="entry name" value="Lectin_gal-bd_dom"/>
</dbReference>
<accession>A0A8M1KHC9</accession>
<evidence type="ECO:0000313" key="4">
    <source>
        <dbReference type="RefSeq" id="XP_042563476.1"/>
    </source>
</evidence>
<proteinExistence type="predicted"/>
<keyword evidence="1" id="KW-0430">Lectin</keyword>
<dbReference type="Pfam" id="PF02140">
    <property type="entry name" value="SUEL_Lectin"/>
    <property type="match status" value="2"/>
</dbReference>
<feature type="domain" description="SUEL-type lectin" evidence="2">
    <location>
        <begin position="1"/>
        <end position="38"/>
    </location>
</feature>
<feature type="domain" description="SUEL-type lectin" evidence="2">
    <location>
        <begin position="63"/>
        <end position="111"/>
    </location>
</feature>
<sequence>MSDRCDGMSSCTVPVTNSVFSDPCRGTYKYLDVSFTCLPASKCDYIFTTSFSNVTVPTDPLWCYTKWFFLFDTQKEVCNGKSSCELDASNAVFSDPCPGVSKYLEVTYSCNDLITSSEEITP</sequence>
<dbReference type="AlphaFoldDB" id="A0A8M1KHC9"/>
<evidence type="ECO:0000313" key="3">
    <source>
        <dbReference type="Proteomes" id="UP000515152"/>
    </source>
</evidence>
<dbReference type="GeneID" id="105900136"/>
<keyword evidence="3" id="KW-1185">Reference proteome</keyword>
<evidence type="ECO:0000256" key="1">
    <source>
        <dbReference type="ARBA" id="ARBA00022734"/>
    </source>
</evidence>
<name>A0A8M1KHC9_CLUHA</name>
<dbReference type="Proteomes" id="UP000515152">
    <property type="component" value="Chromosome 4"/>
</dbReference>
<dbReference type="KEGG" id="char:105900136"/>